<dbReference type="PANTHER" id="PTHR46710">
    <property type="entry name" value="ARM REPEAT PROTEIN INTERACTING WITH ABF2"/>
    <property type="match status" value="1"/>
</dbReference>
<name>A0A8D7B9K4_MUSAM</name>
<sequence length="63" mass="7296">CFIVQEVCIDNVSSMYELSEAFHAMSLRHTCVMFILEQFEKINSSKAFPSNPVNNSRDPQLIW</sequence>
<evidence type="ECO:0000313" key="1">
    <source>
        <dbReference type="EMBL" id="CAG1860805.1"/>
    </source>
</evidence>
<organism evidence="1">
    <name type="scientific">Musa acuminata subsp. malaccensis</name>
    <name type="common">Wild banana</name>
    <name type="synonym">Musa malaccensis</name>
    <dbReference type="NCBI Taxonomy" id="214687"/>
    <lineage>
        <taxon>Eukaryota</taxon>
        <taxon>Viridiplantae</taxon>
        <taxon>Streptophyta</taxon>
        <taxon>Embryophyta</taxon>
        <taxon>Tracheophyta</taxon>
        <taxon>Spermatophyta</taxon>
        <taxon>Magnoliopsida</taxon>
        <taxon>Liliopsida</taxon>
        <taxon>Zingiberales</taxon>
        <taxon>Musaceae</taxon>
        <taxon>Musa</taxon>
    </lineage>
</organism>
<protein>
    <submittedName>
        <fullName evidence="1">(wild Malaysian banana) hypothetical protein</fullName>
    </submittedName>
</protein>
<accession>A0A8D7B9K4</accession>
<dbReference type="PANTHER" id="PTHR46710:SF1">
    <property type="entry name" value="ARM REPEAT PROTEIN INTERACTING WITH ABF2"/>
    <property type="match status" value="1"/>
</dbReference>
<proteinExistence type="predicted"/>
<dbReference type="EMBL" id="HG996467">
    <property type="protein sequence ID" value="CAG1860805.1"/>
    <property type="molecule type" value="Genomic_DNA"/>
</dbReference>
<reference evidence="1" key="1">
    <citation type="submission" date="2021-03" db="EMBL/GenBank/DDBJ databases">
        <authorList>
            <consortium name="Genoscope - CEA"/>
            <person name="William W."/>
        </authorList>
    </citation>
    <scope>NUCLEOTIDE SEQUENCE</scope>
    <source>
        <strain evidence="1">Doubled-haploid Pahang</strain>
    </source>
</reference>
<feature type="non-terminal residue" evidence="1">
    <location>
        <position position="63"/>
    </location>
</feature>
<dbReference type="InterPro" id="IPR044282">
    <property type="entry name" value="ABAP1/ARIA"/>
</dbReference>
<dbReference type="AlphaFoldDB" id="A0A8D7B9K4"/>
<gene>
    <name evidence="1" type="ORF">GSMUA_56990.1</name>
</gene>